<accession>A0A194X6V5</accession>
<protein>
    <submittedName>
        <fullName evidence="2">Uncharacterized protein</fullName>
    </submittedName>
</protein>
<dbReference type="RefSeq" id="XP_018070263.1">
    <property type="nucleotide sequence ID" value="XM_018223558.1"/>
</dbReference>
<feature type="region of interest" description="Disordered" evidence="1">
    <location>
        <begin position="102"/>
        <end position="121"/>
    </location>
</feature>
<dbReference type="GeneID" id="28833284"/>
<name>A0A194X6V5_MOLSC</name>
<evidence type="ECO:0000256" key="1">
    <source>
        <dbReference type="SAM" id="MobiDB-lite"/>
    </source>
</evidence>
<evidence type="ECO:0000313" key="2">
    <source>
        <dbReference type="EMBL" id="KUJ15908.1"/>
    </source>
</evidence>
<dbReference type="EMBL" id="KQ947417">
    <property type="protein sequence ID" value="KUJ15908.1"/>
    <property type="molecule type" value="Genomic_DNA"/>
</dbReference>
<dbReference type="AlphaFoldDB" id="A0A194X6V5"/>
<sequence length="121" mass="13395">MGLLNSMVIVVVPPSILGDTSLPLWKSSLSAAEGYFYLTNNYVSISLTSIWNLKMIYPFTPSSLAVLFHSSTIQTPTRDRKRPLLPTENLWLPTTVAWQCNTRPPPTSYSSSQPSSPPQPV</sequence>
<evidence type="ECO:0000313" key="3">
    <source>
        <dbReference type="Proteomes" id="UP000070700"/>
    </source>
</evidence>
<reference evidence="2 3" key="1">
    <citation type="submission" date="2015-10" db="EMBL/GenBank/DDBJ databases">
        <title>Full genome of DAOMC 229536 Phialocephala scopiformis, a fungal endophyte of spruce producing the potent anti-insectan compound rugulosin.</title>
        <authorList>
            <consortium name="DOE Joint Genome Institute"/>
            <person name="Walker A.K."/>
            <person name="Frasz S.L."/>
            <person name="Seifert K.A."/>
            <person name="Miller J.D."/>
            <person name="Mondo S.J."/>
            <person name="Labutti K."/>
            <person name="Lipzen A."/>
            <person name="Dockter R."/>
            <person name="Kennedy M."/>
            <person name="Grigoriev I.V."/>
            <person name="Spatafora J.W."/>
        </authorList>
    </citation>
    <scope>NUCLEOTIDE SEQUENCE [LARGE SCALE GENOMIC DNA]</scope>
    <source>
        <strain evidence="2 3">CBS 120377</strain>
    </source>
</reference>
<dbReference type="InParanoid" id="A0A194X6V5"/>
<gene>
    <name evidence="2" type="ORF">LY89DRAFT_98739</name>
</gene>
<keyword evidence="3" id="KW-1185">Reference proteome</keyword>
<dbReference type="Proteomes" id="UP000070700">
    <property type="component" value="Unassembled WGS sequence"/>
</dbReference>
<dbReference type="KEGG" id="psco:LY89DRAFT_98739"/>
<organism evidence="2 3">
    <name type="scientific">Mollisia scopiformis</name>
    <name type="common">Conifer needle endophyte fungus</name>
    <name type="synonym">Phialocephala scopiformis</name>
    <dbReference type="NCBI Taxonomy" id="149040"/>
    <lineage>
        <taxon>Eukaryota</taxon>
        <taxon>Fungi</taxon>
        <taxon>Dikarya</taxon>
        <taxon>Ascomycota</taxon>
        <taxon>Pezizomycotina</taxon>
        <taxon>Leotiomycetes</taxon>
        <taxon>Helotiales</taxon>
        <taxon>Mollisiaceae</taxon>
        <taxon>Mollisia</taxon>
    </lineage>
</organism>
<proteinExistence type="predicted"/>